<dbReference type="PROSITE" id="PS00330">
    <property type="entry name" value="HEMOLYSIN_CALCIUM"/>
    <property type="match status" value="1"/>
</dbReference>
<proteinExistence type="predicted"/>
<dbReference type="Gene3D" id="2.150.10.10">
    <property type="entry name" value="Serralysin-like metalloprotease, C-terminal"/>
    <property type="match status" value="1"/>
</dbReference>
<evidence type="ECO:0000313" key="1">
    <source>
        <dbReference type="EMBL" id="EYD77549.1"/>
    </source>
</evidence>
<dbReference type="HOGENOM" id="CLU_1991035_0_0_5"/>
<comment type="caution">
    <text evidence="1">The sequence shown here is derived from an EMBL/GenBank/DDBJ whole genome shotgun (WGS) entry which is preliminary data.</text>
</comment>
<organism evidence="1 2">
    <name type="scientific">Rubellimicrobium mesophilum DSM 19309</name>
    <dbReference type="NCBI Taxonomy" id="442562"/>
    <lineage>
        <taxon>Bacteria</taxon>
        <taxon>Pseudomonadati</taxon>
        <taxon>Pseudomonadota</taxon>
        <taxon>Alphaproteobacteria</taxon>
        <taxon>Rhodobacterales</taxon>
        <taxon>Roseobacteraceae</taxon>
        <taxon>Rubellimicrobium</taxon>
    </lineage>
</organism>
<protein>
    <recommendedName>
        <fullName evidence="3">Peptidase M10 serralysin C-terminal domain-containing protein</fullName>
    </recommendedName>
</protein>
<dbReference type="PATRIC" id="fig|442562.3.peg.711"/>
<dbReference type="Proteomes" id="UP000019666">
    <property type="component" value="Unassembled WGS sequence"/>
</dbReference>
<dbReference type="InterPro" id="IPR018511">
    <property type="entry name" value="Hemolysin-typ_Ca-bd_CS"/>
</dbReference>
<dbReference type="STRING" id="442562.Rumeso_00715"/>
<gene>
    <name evidence="1" type="ORF">Rumeso_00715</name>
</gene>
<dbReference type="EMBL" id="AOSK01000024">
    <property type="protein sequence ID" value="EYD77549.1"/>
    <property type="molecule type" value="Genomic_DNA"/>
</dbReference>
<dbReference type="GO" id="GO:0005509">
    <property type="term" value="F:calcium ion binding"/>
    <property type="evidence" value="ECO:0007669"/>
    <property type="project" value="InterPro"/>
</dbReference>
<dbReference type="Pfam" id="PF00353">
    <property type="entry name" value="HemolysinCabind"/>
    <property type="match status" value="1"/>
</dbReference>
<name>A0A017HV01_9RHOB</name>
<evidence type="ECO:0000313" key="2">
    <source>
        <dbReference type="Proteomes" id="UP000019666"/>
    </source>
</evidence>
<dbReference type="SUPFAM" id="SSF51120">
    <property type="entry name" value="beta-Roll"/>
    <property type="match status" value="1"/>
</dbReference>
<dbReference type="InterPro" id="IPR001343">
    <property type="entry name" value="Hemolysn_Ca-bd"/>
</dbReference>
<dbReference type="AlphaFoldDB" id="A0A017HV01"/>
<evidence type="ECO:0008006" key="3">
    <source>
        <dbReference type="Google" id="ProtNLM"/>
    </source>
</evidence>
<accession>A0A017HV01</accession>
<keyword evidence="2" id="KW-1185">Reference proteome</keyword>
<dbReference type="PRINTS" id="PR00313">
    <property type="entry name" value="CABNDNGRPT"/>
</dbReference>
<sequence length="125" mass="13549">MLIGGLGDDFLRGGAGVDTLFGGRGADTFHFLVGEARYDAVGLTEDRIQDFEADDLIDLSDVSDLGLDFIGRAAFDGAYEVRIADLRETNGYQEVQVNLDDGSRPELAFLVDAGDRLLQADDFLL</sequence>
<dbReference type="InterPro" id="IPR011049">
    <property type="entry name" value="Serralysin-like_metalloprot_C"/>
</dbReference>
<reference evidence="1 2" key="1">
    <citation type="submission" date="2013-02" db="EMBL/GenBank/DDBJ databases">
        <authorList>
            <person name="Fiebig A."/>
            <person name="Goeker M."/>
            <person name="Klenk H.-P.P."/>
        </authorList>
    </citation>
    <scope>NUCLEOTIDE SEQUENCE [LARGE SCALE GENOMIC DNA]</scope>
    <source>
        <strain evidence="1 2">DSM 19309</strain>
    </source>
</reference>